<dbReference type="PANTHER" id="PTHR28180:SF2">
    <property type="entry name" value="PEROXISOMAL PROTEIN 2"/>
    <property type="match status" value="1"/>
</dbReference>
<reference evidence="1 2" key="1">
    <citation type="submission" date="2015-01" db="EMBL/GenBank/DDBJ databases">
        <title>The Genome Sequence of Ochroconis gallopava CBS43764.</title>
        <authorList>
            <consortium name="The Broad Institute Genomics Platform"/>
            <person name="Cuomo C."/>
            <person name="de Hoog S."/>
            <person name="Gorbushina A."/>
            <person name="Stielow B."/>
            <person name="Teixiera M."/>
            <person name="Abouelleil A."/>
            <person name="Chapman S.B."/>
            <person name="Priest M."/>
            <person name="Young S.K."/>
            <person name="Wortman J."/>
            <person name="Nusbaum C."/>
            <person name="Birren B."/>
        </authorList>
    </citation>
    <scope>NUCLEOTIDE SEQUENCE [LARGE SCALE GENOMIC DNA]</scope>
    <source>
        <strain evidence="1 2">CBS 43764</strain>
    </source>
</reference>
<evidence type="ECO:0000313" key="1">
    <source>
        <dbReference type="EMBL" id="KIW00508.1"/>
    </source>
</evidence>
<dbReference type="RefSeq" id="XP_016210377.1">
    <property type="nucleotide sequence ID" value="XM_016361873.1"/>
</dbReference>
<dbReference type="AlphaFoldDB" id="A0A0D2A1H3"/>
<dbReference type="GeneID" id="27316000"/>
<organism evidence="1 2">
    <name type="scientific">Verruconis gallopava</name>
    <dbReference type="NCBI Taxonomy" id="253628"/>
    <lineage>
        <taxon>Eukaryota</taxon>
        <taxon>Fungi</taxon>
        <taxon>Dikarya</taxon>
        <taxon>Ascomycota</taxon>
        <taxon>Pezizomycotina</taxon>
        <taxon>Dothideomycetes</taxon>
        <taxon>Pleosporomycetidae</taxon>
        <taxon>Venturiales</taxon>
        <taxon>Sympoventuriaceae</taxon>
        <taxon>Verruconis</taxon>
    </lineage>
</organism>
<dbReference type="PANTHER" id="PTHR28180">
    <property type="entry name" value="CONSERVED MITOCHONDRIAL PROTEIN-RELATED"/>
    <property type="match status" value="1"/>
</dbReference>
<dbReference type="SUPFAM" id="SSF69118">
    <property type="entry name" value="AhpD-like"/>
    <property type="match status" value="1"/>
</dbReference>
<evidence type="ECO:0000313" key="2">
    <source>
        <dbReference type="Proteomes" id="UP000053259"/>
    </source>
</evidence>
<keyword evidence="2" id="KW-1185">Reference proteome</keyword>
<dbReference type="EMBL" id="KN847563">
    <property type="protein sequence ID" value="KIW00507.1"/>
    <property type="molecule type" value="Genomic_DNA"/>
</dbReference>
<dbReference type="Gene3D" id="1.20.1290.10">
    <property type="entry name" value="AhpD-like"/>
    <property type="match status" value="1"/>
</dbReference>
<dbReference type="InterPro" id="IPR029032">
    <property type="entry name" value="AhpD-like"/>
</dbReference>
<sequence>MSKLSAALKSLINAPAARPGPLTAPRNIASVFERIEREAEQHGLSQPEWLALTTAATMTMNSPNSLAVLYQHATRLKKQEECVKTAELMREIGLKCIGFNGIPRTINMLGAFRASLPAAVRQNLSTGASRVVTPENVKTTQARGLALWNSIYRPHETKLLEKLADSHPDLPVYILQSYSVLFADPSPKDVRVGRVLTSLVAIACLRAQTGVGPQVTSHIFGLRKAFEDGTWKDDMPLPESGVAWLSSDEGSMWALNVVDYIVEAISRGEGSSFAQMSRL</sequence>
<dbReference type="STRING" id="253628.A0A0D2A1H3"/>
<dbReference type="VEuPathDB" id="FungiDB:PV09_08027"/>
<protein>
    <submittedName>
        <fullName evidence="1">Uncharacterized protein</fullName>
    </submittedName>
</protein>
<proteinExistence type="predicted"/>
<dbReference type="Proteomes" id="UP000053259">
    <property type="component" value="Unassembled WGS sequence"/>
</dbReference>
<accession>A0A0D2A1H3</accession>
<dbReference type="HOGENOM" id="CLU_069193_0_0_1"/>
<gene>
    <name evidence="1" type="ORF">PV09_08027</name>
</gene>
<dbReference type="RefSeq" id="XP_016210376.1">
    <property type="nucleotide sequence ID" value="XM_016361872.1"/>
</dbReference>
<name>A0A0D2A1H3_9PEZI</name>
<dbReference type="InterPro" id="IPR052999">
    <property type="entry name" value="PTS1_Protein"/>
</dbReference>
<dbReference type="OrthoDB" id="5392202at2759"/>
<dbReference type="EMBL" id="KN847563">
    <property type="protein sequence ID" value="KIW00508.1"/>
    <property type="molecule type" value="Genomic_DNA"/>
</dbReference>